<dbReference type="SUPFAM" id="SSF82861">
    <property type="entry name" value="Mechanosensitive channel protein MscS (YggB), transmembrane region"/>
    <property type="match status" value="1"/>
</dbReference>
<evidence type="ECO:0000256" key="4">
    <source>
        <dbReference type="ARBA" id="ARBA00022692"/>
    </source>
</evidence>
<evidence type="ECO:0000256" key="7">
    <source>
        <dbReference type="SAM" id="Phobius"/>
    </source>
</evidence>
<comment type="caution">
    <text evidence="10">The sequence shown here is derived from an EMBL/GenBank/DDBJ whole genome shotgun (WGS) entry which is preliminary data.</text>
</comment>
<feature type="domain" description="Mechanosensitive ion channel MscS C-terminal" evidence="9">
    <location>
        <begin position="180"/>
        <end position="262"/>
    </location>
</feature>
<name>A0A6N8HE39_9FLAO</name>
<dbReference type="GO" id="GO:0008381">
    <property type="term" value="F:mechanosensitive monoatomic ion channel activity"/>
    <property type="evidence" value="ECO:0007669"/>
    <property type="project" value="UniProtKB-ARBA"/>
</dbReference>
<dbReference type="AlphaFoldDB" id="A0A6N8HE39"/>
<protein>
    <submittedName>
        <fullName evidence="10">Mechanosensitive ion channel</fullName>
    </submittedName>
</protein>
<dbReference type="InterPro" id="IPR006685">
    <property type="entry name" value="MscS_channel_2nd"/>
</dbReference>
<dbReference type="PROSITE" id="PS01246">
    <property type="entry name" value="UPF0003"/>
    <property type="match status" value="1"/>
</dbReference>
<comment type="subcellular location">
    <subcellularLocation>
        <location evidence="1">Cell membrane</location>
        <topology evidence="1">Multi-pass membrane protein</topology>
    </subcellularLocation>
</comment>
<organism evidence="10 11">
    <name type="scientific">Flavobacterium rakeshii</name>
    <dbReference type="NCBI Taxonomy" id="1038845"/>
    <lineage>
        <taxon>Bacteria</taxon>
        <taxon>Pseudomonadati</taxon>
        <taxon>Bacteroidota</taxon>
        <taxon>Flavobacteriia</taxon>
        <taxon>Flavobacteriales</taxon>
        <taxon>Flavobacteriaceae</taxon>
        <taxon>Flavobacterium</taxon>
    </lineage>
</organism>
<evidence type="ECO:0000313" key="10">
    <source>
        <dbReference type="EMBL" id="MUV02947.1"/>
    </source>
</evidence>
<keyword evidence="3" id="KW-1003">Cell membrane</keyword>
<feature type="transmembrane region" description="Helical" evidence="7">
    <location>
        <begin position="87"/>
        <end position="107"/>
    </location>
</feature>
<comment type="similarity">
    <text evidence="2">Belongs to the MscS (TC 1.A.23) family.</text>
</comment>
<dbReference type="SUPFAM" id="SSF82689">
    <property type="entry name" value="Mechanosensitive channel protein MscS (YggB), C-terminal domain"/>
    <property type="match status" value="1"/>
</dbReference>
<keyword evidence="6 7" id="KW-0472">Membrane</keyword>
<dbReference type="InterPro" id="IPR023408">
    <property type="entry name" value="MscS_beta-dom_sf"/>
</dbReference>
<evidence type="ECO:0000259" key="8">
    <source>
        <dbReference type="Pfam" id="PF00924"/>
    </source>
</evidence>
<evidence type="ECO:0000259" key="9">
    <source>
        <dbReference type="Pfam" id="PF21082"/>
    </source>
</evidence>
<dbReference type="Gene3D" id="3.30.70.100">
    <property type="match status" value="1"/>
</dbReference>
<dbReference type="InterPro" id="IPR011014">
    <property type="entry name" value="MscS_channel_TM-2"/>
</dbReference>
<dbReference type="InterPro" id="IPR049278">
    <property type="entry name" value="MS_channel_C"/>
</dbReference>
<proteinExistence type="inferred from homology"/>
<evidence type="ECO:0000313" key="11">
    <source>
        <dbReference type="Proteomes" id="UP000433945"/>
    </source>
</evidence>
<dbReference type="EMBL" id="WOWP01000013">
    <property type="protein sequence ID" value="MUV02947.1"/>
    <property type="molecule type" value="Genomic_DNA"/>
</dbReference>
<feature type="transmembrane region" description="Helical" evidence="7">
    <location>
        <begin position="64"/>
        <end position="81"/>
    </location>
</feature>
<dbReference type="RefSeq" id="WP_157481901.1">
    <property type="nucleotide sequence ID" value="NZ_WOWP01000013.1"/>
</dbReference>
<evidence type="ECO:0000256" key="5">
    <source>
        <dbReference type="ARBA" id="ARBA00022989"/>
    </source>
</evidence>
<evidence type="ECO:0000256" key="1">
    <source>
        <dbReference type="ARBA" id="ARBA00004651"/>
    </source>
</evidence>
<dbReference type="Gene3D" id="2.30.30.60">
    <property type="match status" value="1"/>
</dbReference>
<dbReference type="Pfam" id="PF21082">
    <property type="entry name" value="MS_channel_3rd"/>
    <property type="match status" value="1"/>
</dbReference>
<evidence type="ECO:0000256" key="3">
    <source>
        <dbReference type="ARBA" id="ARBA00022475"/>
    </source>
</evidence>
<dbReference type="PANTHER" id="PTHR30347">
    <property type="entry name" value="POTASSIUM CHANNEL RELATED"/>
    <property type="match status" value="1"/>
</dbReference>
<feature type="domain" description="Mechanosensitive ion channel MscS" evidence="8">
    <location>
        <begin position="105"/>
        <end position="172"/>
    </location>
</feature>
<keyword evidence="4 7" id="KW-0812">Transmembrane</keyword>
<reference evidence="10 11" key="1">
    <citation type="submission" date="2019-12" db="EMBL/GenBank/DDBJ databases">
        <authorList>
            <person name="Sun J.-Q."/>
        </authorList>
    </citation>
    <scope>NUCLEOTIDE SEQUENCE [LARGE SCALE GENOMIC DNA]</scope>
    <source>
        <strain evidence="10 11">JCM 17928</strain>
    </source>
</reference>
<accession>A0A6N8HE39</accession>
<dbReference type="InterPro" id="IPR011066">
    <property type="entry name" value="MscS_channel_C_sf"/>
</dbReference>
<dbReference type="InterPro" id="IPR052702">
    <property type="entry name" value="MscS-like_channel"/>
</dbReference>
<dbReference type="InterPro" id="IPR006686">
    <property type="entry name" value="MscS_channel_CS"/>
</dbReference>
<dbReference type="InterPro" id="IPR010920">
    <property type="entry name" value="LSM_dom_sf"/>
</dbReference>
<keyword evidence="11" id="KW-1185">Reference proteome</keyword>
<keyword evidence="5 7" id="KW-1133">Transmembrane helix</keyword>
<dbReference type="Gene3D" id="1.10.287.1260">
    <property type="match status" value="1"/>
</dbReference>
<dbReference type="GO" id="GO:0005886">
    <property type="term" value="C:plasma membrane"/>
    <property type="evidence" value="ECO:0007669"/>
    <property type="project" value="UniProtKB-SubCell"/>
</dbReference>
<feature type="transmembrane region" description="Helical" evidence="7">
    <location>
        <begin position="23"/>
        <end position="43"/>
    </location>
</feature>
<dbReference type="OrthoDB" id="9809206at2"/>
<dbReference type="PANTHER" id="PTHR30347:SF1">
    <property type="entry name" value="MECHANOSENSITIVE CHANNEL MSCK"/>
    <property type="match status" value="1"/>
</dbReference>
<sequence length="274" mass="31084">MWEHIKDLLNETLITIGKTQLKVSSIITLILFWVCVAFIMKIIKKSIYRIHSFDEAKKYSIFTLIKYILLVIVLVLSLEIVGFNLSVLLAGSAALLVGLGLGIQNLFSDYISGIVILVDSTVKMGDVIEVNNIVGTVQEIRLRTTTVLTRDDKYIIIPNSDLTKNELINWTHNDLASRFDVSVGVDYSSDVDLVTRLLHDAAAEEQGILTKPEPFVRFNNFGDSSLDFSIYFWVEDVFRAENVKSRLRYRILDKFRQNGVSIPFPQRVIHKAAD</sequence>
<evidence type="ECO:0000256" key="2">
    <source>
        <dbReference type="ARBA" id="ARBA00008017"/>
    </source>
</evidence>
<gene>
    <name evidence="10" type="ORF">GN157_04420</name>
</gene>
<dbReference type="SUPFAM" id="SSF50182">
    <property type="entry name" value="Sm-like ribonucleoproteins"/>
    <property type="match status" value="1"/>
</dbReference>
<dbReference type="Pfam" id="PF00924">
    <property type="entry name" value="MS_channel_2nd"/>
    <property type="match status" value="1"/>
</dbReference>
<evidence type="ECO:0000256" key="6">
    <source>
        <dbReference type="ARBA" id="ARBA00023136"/>
    </source>
</evidence>
<dbReference type="Proteomes" id="UP000433945">
    <property type="component" value="Unassembled WGS sequence"/>
</dbReference>